<dbReference type="SUPFAM" id="SSF52540">
    <property type="entry name" value="P-loop containing nucleoside triphosphate hydrolases"/>
    <property type="match status" value="1"/>
</dbReference>
<dbReference type="Proteomes" id="UP001065613">
    <property type="component" value="Chromosome"/>
</dbReference>
<dbReference type="GO" id="GO:0003700">
    <property type="term" value="F:DNA-binding transcription factor activity"/>
    <property type="evidence" value="ECO:0007669"/>
    <property type="project" value="InterPro"/>
</dbReference>
<dbReference type="SMART" id="SM00028">
    <property type="entry name" value="TPR"/>
    <property type="match status" value="5"/>
</dbReference>
<dbReference type="InterPro" id="IPR019734">
    <property type="entry name" value="TPR_rpt"/>
</dbReference>
<dbReference type="InterPro" id="IPR011990">
    <property type="entry name" value="TPR-like_helical_dom_sf"/>
</dbReference>
<feature type="repeat" description="TPR" evidence="3">
    <location>
        <begin position="456"/>
        <end position="489"/>
    </location>
</feature>
<dbReference type="Pfam" id="PF01022">
    <property type="entry name" value="HTH_5"/>
    <property type="match status" value="1"/>
</dbReference>
<organism evidence="5">
    <name type="scientific">Woronichinia naegeliana WA131</name>
    <dbReference type="NCBI Taxonomy" id="2824559"/>
    <lineage>
        <taxon>Bacteria</taxon>
        <taxon>Bacillati</taxon>
        <taxon>Cyanobacteriota</taxon>
        <taxon>Cyanophyceae</taxon>
        <taxon>Synechococcales</taxon>
        <taxon>Coelosphaeriaceae</taxon>
        <taxon>Woronichinia</taxon>
    </lineage>
</organism>
<keyword evidence="2 3" id="KW-0802">TPR repeat</keyword>
<evidence type="ECO:0000313" key="5">
    <source>
        <dbReference type="EMBL" id="UXE60787.1"/>
    </source>
</evidence>
<dbReference type="KEGG" id="wna:KA717_35780"/>
<dbReference type="SMART" id="SM00418">
    <property type="entry name" value="HTH_ARSR"/>
    <property type="match status" value="1"/>
</dbReference>
<name>A0A977KVR2_9CYAN</name>
<evidence type="ECO:0000256" key="2">
    <source>
        <dbReference type="ARBA" id="ARBA00022803"/>
    </source>
</evidence>
<dbReference type="PANTHER" id="PTHR44943:SF4">
    <property type="entry name" value="TPR REPEAT-CONTAINING PROTEIN MJ0798"/>
    <property type="match status" value="1"/>
</dbReference>
<dbReference type="PROSITE" id="PS50987">
    <property type="entry name" value="HTH_ARSR_2"/>
    <property type="match status" value="1"/>
</dbReference>
<evidence type="ECO:0000256" key="1">
    <source>
        <dbReference type="ARBA" id="ARBA00022737"/>
    </source>
</evidence>
<sequence length="825" mass="95149">MKGFLSHYTPSLMNPEDLDAIFVQRQPLLTDLLENIERSVLTEAKHHALLIGPRGIGKTHLISMIYHRVSANKVFKDKLKIAWLREEEWGVATFLDLLVRILNALIEEYKDPNLEEQVKGLYSVSTEQAEQLAGHILKQYCQDKTLLLLMENLDEIFKGLDKLGQQAFRAYLQNYGFITIVATSQSLFSGVKSRNLPFYGFFSLTHLKPLVLEEAIELLANIAKWRGDQDLADLLITPLGKSRIRAIHHLAGGNHRIYIIFSQFLTNDSLDTLVKPFMQTLDDLTPFYQSRMQFISPQQRKIIEYLCDQRGKIAVKQIAQHCFISQQTASSQLKQLREMGYVYSESEGRESFYELQEPLMRICLEAKKRRGTPNQLFISFLRVRFSRKELENRLEILPLEAIFDRECTLQALAEMEVSDDPKIVALLRDWNDAWKNSKYEKMLEISEELILIRGSGLDWIKKAQAHYFIGEFNKAIQYLNQAIKIEPDNPDVWSLRGNELYDMRLFSEASISYGKSIQLDAQNAHTWSKKALAESISNQKEKSLFSIKKALEIDSDNIYVLGNASLVYERLEDIKKAILYINKVIEINPDEDRAWREKAGILTKIDIEESLRCAEISVQLNPNSSENFKRLAMIQYLKGDYQLVINSINYSIKLYQYDDFSWMLKAISLINIGLIIEGIECLDKSVDLYSSNSVIQRKVSAKDGIKSLAQNIIIYILKKGTIKNWIKDGQFVLEIYNKHNLLDDLSSGLVESIKDINELNTSNSTAQAWLEMWQNLAGNYDEFKVALNLLKVAVEYKVNRDRRVLLQLPQEERQILEELLNPESP</sequence>
<dbReference type="EMBL" id="CP073041">
    <property type="protein sequence ID" value="UXE60787.1"/>
    <property type="molecule type" value="Genomic_DNA"/>
</dbReference>
<dbReference type="SUPFAM" id="SSF46785">
    <property type="entry name" value="Winged helix' DNA-binding domain"/>
    <property type="match status" value="1"/>
</dbReference>
<dbReference type="AlphaFoldDB" id="A0A977KVR2"/>
<reference evidence="5" key="1">
    <citation type="submission" date="2021-04" db="EMBL/GenBank/DDBJ databases">
        <title>Genome sequence of Woronichinia naegeliana from Washington state freshwater lake bloom.</title>
        <authorList>
            <person name="Dreher T.W."/>
        </authorList>
    </citation>
    <scope>NUCLEOTIDE SEQUENCE</scope>
    <source>
        <strain evidence="5">WA131</strain>
    </source>
</reference>
<dbReference type="InterPro" id="IPR036390">
    <property type="entry name" value="WH_DNA-bd_sf"/>
</dbReference>
<dbReference type="InterPro" id="IPR001845">
    <property type="entry name" value="HTH_ArsR_DNA-bd_dom"/>
</dbReference>
<protein>
    <submittedName>
        <fullName evidence="5">Tetratricopeptide repeat protein</fullName>
    </submittedName>
</protein>
<evidence type="ECO:0000259" key="4">
    <source>
        <dbReference type="PROSITE" id="PS50987"/>
    </source>
</evidence>
<dbReference type="Gene3D" id="1.10.10.10">
    <property type="entry name" value="Winged helix-like DNA-binding domain superfamily/Winged helix DNA-binding domain"/>
    <property type="match status" value="1"/>
</dbReference>
<feature type="repeat" description="TPR" evidence="3">
    <location>
        <begin position="558"/>
        <end position="591"/>
    </location>
</feature>
<dbReference type="Gene3D" id="3.40.50.300">
    <property type="entry name" value="P-loop containing nucleotide triphosphate hydrolases"/>
    <property type="match status" value="1"/>
</dbReference>
<dbReference type="PROSITE" id="PS50005">
    <property type="entry name" value="TPR"/>
    <property type="match status" value="2"/>
</dbReference>
<feature type="domain" description="HTH arsR-type" evidence="4">
    <location>
        <begin position="278"/>
        <end position="375"/>
    </location>
</feature>
<dbReference type="PANTHER" id="PTHR44943">
    <property type="entry name" value="CELLULOSE SYNTHASE OPERON PROTEIN C"/>
    <property type="match status" value="1"/>
</dbReference>
<dbReference type="InterPro" id="IPR051685">
    <property type="entry name" value="Ycf3/AcsC/BcsC/TPR_MFPF"/>
</dbReference>
<accession>A0A977KVR2</accession>
<dbReference type="CDD" id="cd00090">
    <property type="entry name" value="HTH_ARSR"/>
    <property type="match status" value="1"/>
</dbReference>
<proteinExistence type="predicted"/>
<dbReference type="InterPro" id="IPR036388">
    <property type="entry name" value="WH-like_DNA-bd_sf"/>
</dbReference>
<dbReference type="InterPro" id="IPR027417">
    <property type="entry name" value="P-loop_NTPase"/>
</dbReference>
<dbReference type="Pfam" id="PF13414">
    <property type="entry name" value="TPR_11"/>
    <property type="match status" value="1"/>
</dbReference>
<dbReference type="SUPFAM" id="SSF48452">
    <property type="entry name" value="TPR-like"/>
    <property type="match status" value="1"/>
</dbReference>
<dbReference type="Gene3D" id="1.25.40.10">
    <property type="entry name" value="Tetratricopeptide repeat domain"/>
    <property type="match status" value="2"/>
</dbReference>
<evidence type="ECO:0000256" key="3">
    <source>
        <dbReference type="PROSITE-ProRule" id="PRU00339"/>
    </source>
</evidence>
<gene>
    <name evidence="5" type="ORF">KA717_35780</name>
</gene>
<dbReference type="Pfam" id="PF13181">
    <property type="entry name" value="TPR_8"/>
    <property type="match status" value="1"/>
</dbReference>
<dbReference type="InterPro" id="IPR011991">
    <property type="entry name" value="ArsR-like_HTH"/>
</dbReference>
<dbReference type="SUPFAM" id="SSF48439">
    <property type="entry name" value="Protein prenylyltransferase"/>
    <property type="match status" value="1"/>
</dbReference>
<keyword evidence="1" id="KW-0677">Repeat</keyword>